<evidence type="ECO:0000256" key="1">
    <source>
        <dbReference type="ARBA" id="ARBA00007613"/>
    </source>
</evidence>
<gene>
    <name evidence="4" type="ORF">IAB75_05965</name>
</gene>
<proteinExistence type="inferred from homology"/>
<feature type="chain" id="PRO_5038154555" evidence="2">
    <location>
        <begin position="19"/>
        <end position="487"/>
    </location>
</feature>
<accession>A0A940DRJ8</accession>
<organism evidence="4 5">
    <name type="scientific">Candidatus Cryptobacteroides avicola</name>
    <dbReference type="NCBI Taxonomy" id="2840757"/>
    <lineage>
        <taxon>Bacteria</taxon>
        <taxon>Pseudomonadati</taxon>
        <taxon>Bacteroidota</taxon>
        <taxon>Bacteroidia</taxon>
        <taxon>Bacteroidales</taxon>
        <taxon>Candidatus Cryptobacteroides</taxon>
    </lineage>
</organism>
<dbReference type="PROSITE" id="PS51257">
    <property type="entry name" value="PROKAR_LIPOPROTEIN"/>
    <property type="match status" value="1"/>
</dbReference>
<evidence type="ECO:0000313" key="5">
    <source>
        <dbReference type="Proteomes" id="UP000725002"/>
    </source>
</evidence>
<reference evidence="4" key="1">
    <citation type="submission" date="2020-10" db="EMBL/GenBank/DDBJ databases">
        <authorList>
            <person name="Gilroy R."/>
        </authorList>
    </citation>
    <scope>NUCLEOTIDE SEQUENCE</scope>
    <source>
        <strain evidence="4">G3-8215</strain>
    </source>
</reference>
<dbReference type="PANTHER" id="PTHR30203">
    <property type="entry name" value="OUTER MEMBRANE CATION EFFLUX PROTEIN"/>
    <property type="match status" value="1"/>
</dbReference>
<name>A0A940DRJ8_9BACT</name>
<protein>
    <submittedName>
        <fullName evidence="4">Efflux transporter outer membrane subunit</fullName>
    </submittedName>
</protein>
<keyword evidence="2" id="KW-1134">Transmembrane beta strand</keyword>
<reference evidence="4" key="2">
    <citation type="journal article" date="2021" name="PeerJ">
        <title>Extensive microbial diversity within the chicken gut microbiome revealed by metagenomics and culture.</title>
        <authorList>
            <person name="Gilroy R."/>
            <person name="Ravi A."/>
            <person name="Getino M."/>
            <person name="Pursley I."/>
            <person name="Horton D.L."/>
            <person name="Alikhan N.F."/>
            <person name="Baker D."/>
            <person name="Gharbi K."/>
            <person name="Hall N."/>
            <person name="Watson M."/>
            <person name="Adriaenssens E.M."/>
            <person name="Foster-Nyarko E."/>
            <person name="Jarju S."/>
            <person name="Secka A."/>
            <person name="Antonio M."/>
            <person name="Oren A."/>
            <person name="Chaudhuri R.R."/>
            <person name="La Ragione R."/>
            <person name="Hildebrand F."/>
            <person name="Pallen M.J."/>
        </authorList>
    </citation>
    <scope>NUCLEOTIDE SEQUENCE</scope>
    <source>
        <strain evidence="4">G3-8215</strain>
    </source>
</reference>
<keyword evidence="2" id="KW-0732">Signal</keyword>
<dbReference type="GO" id="GO:0005886">
    <property type="term" value="C:plasma membrane"/>
    <property type="evidence" value="ECO:0007669"/>
    <property type="project" value="UniProtKB-SubCell"/>
</dbReference>
<keyword evidence="2" id="KW-0472">Membrane</keyword>
<sequence length="487" mass="54277">MKTMNRIMILAAVSMAAACTPAVELTDSTIELPDSYSTAASADTLTIADMSWEEFFPDTVLQRHIRTALEGNYSFRSCLDRVRLAENELRTARLGYWPSVSAGLSAGLERFGEYTMDGVGNATTNTPDLDRSKHIPDPYPDFGLGLSFSWEVDLWGKVTQKKRAALSRWTASREAASFAQSILVSEIAMTYFDLVNLDMKHQITTAAIDFIAKSCELTEDLKDAGEMTQLAVDQFKARLLELKGELLDTENRISAMERALCLLMGKFPEHVDRRDFYELREMQYPGDIGIPDLLLTRRPDIREAEMTLAAADCDIKAARRAFYPGLRIGGSGGFDAFDIGKFFLAPASLAYEIAAGLTSPVFNAGQIRNEYSNAIVRRNIVVNSYKETVVRAYSEVAGLIESNENIMKRISVKKEEMRTGKKATDSANELFRMQFIGYLEVLSADRDYFECCESYVGLEIERMKLQADLYRALGGGGFTQPEPSTAL</sequence>
<keyword evidence="2" id="KW-0812">Transmembrane</keyword>
<comment type="similarity">
    <text evidence="1 2">Belongs to the outer membrane factor (OMF) (TC 1.B.17) family.</text>
</comment>
<dbReference type="InterPro" id="IPR010131">
    <property type="entry name" value="MdtP/NodT-like"/>
</dbReference>
<dbReference type="PANTHER" id="PTHR30203:SF30">
    <property type="entry name" value="OUTER MEMBRANE PROTEIN-RELATED"/>
    <property type="match status" value="1"/>
</dbReference>
<comment type="caution">
    <text evidence="4">The sequence shown here is derived from an EMBL/GenBank/DDBJ whole genome shotgun (WGS) entry which is preliminary data.</text>
</comment>
<evidence type="ECO:0000256" key="2">
    <source>
        <dbReference type="RuleBase" id="RU362097"/>
    </source>
</evidence>
<evidence type="ECO:0000313" key="4">
    <source>
        <dbReference type="EMBL" id="MBO8483643.1"/>
    </source>
</evidence>
<dbReference type="Pfam" id="PF02321">
    <property type="entry name" value="OEP"/>
    <property type="match status" value="2"/>
</dbReference>
<keyword evidence="2" id="KW-0564">Palmitate</keyword>
<feature type="coiled-coil region" evidence="3">
    <location>
        <begin position="232"/>
        <end position="259"/>
    </location>
</feature>
<dbReference type="InterPro" id="IPR003423">
    <property type="entry name" value="OMP_efflux"/>
</dbReference>
<dbReference type="Gene3D" id="1.20.1600.10">
    <property type="entry name" value="Outer membrane efflux proteins (OEP)"/>
    <property type="match status" value="1"/>
</dbReference>
<evidence type="ECO:0000256" key="3">
    <source>
        <dbReference type="SAM" id="Coils"/>
    </source>
</evidence>
<feature type="signal peptide" evidence="2">
    <location>
        <begin position="1"/>
        <end position="18"/>
    </location>
</feature>
<keyword evidence="3" id="KW-0175">Coiled coil</keyword>
<dbReference type="Gene3D" id="2.20.200.10">
    <property type="entry name" value="Outer membrane efflux proteins (OEP)"/>
    <property type="match status" value="1"/>
</dbReference>
<dbReference type="NCBIfam" id="TIGR01845">
    <property type="entry name" value="outer_NodT"/>
    <property type="match status" value="1"/>
</dbReference>
<dbReference type="SUPFAM" id="SSF56954">
    <property type="entry name" value="Outer membrane efflux proteins (OEP)"/>
    <property type="match status" value="1"/>
</dbReference>
<keyword evidence="2" id="KW-0449">Lipoprotein</keyword>
<dbReference type="Proteomes" id="UP000725002">
    <property type="component" value="Unassembled WGS sequence"/>
</dbReference>
<dbReference type="GO" id="GO:0015562">
    <property type="term" value="F:efflux transmembrane transporter activity"/>
    <property type="evidence" value="ECO:0007669"/>
    <property type="project" value="InterPro"/>
</dbReference>
<dbReference type="AlphaFoldDB" id="A0A940DRJ8"/>
<dbReference type="EMBL" id="JADILV010000041">
    <property type="protein sequence ID" value="MBO8483643.1"/>
    <property type="molecule type" value="Genomic_DNA"/>
</dbReference>
<comment type="subcellular location">
    <subcellularLocation>
        <location evidence="2">Cell membrane</location>
        <topology evidence="2">Lipid-anchor</topology>
    </subcellularLocation>
</comment>